<dbReference type="InterPro" id="IPR050832">
    <property type="entry name" value="Bact_Acetyltransf"/>
</dbReference>
<dbReference type="EMBL" id="JBHSSC010000007">
    <property type="protein sequence ID" value="MFC6180193.1"/>
    <property type="molecule type" value="Genomic_DNA"/>
</dbReference>
<evidence type="ECO:0000256" key="2">
    <source>
        <dbReference type="ARBA" id="ARBA00023315"/>
    </source>
</evidence>
<dbReference type="SUPFAM" id="SSF55729">
    <property type="entry name" value="Acyl-CoA N-acyltransferases (Nat)"/>
    <property type="match status" value="1"/>
</dbReference>
<protein>
    <submittedName>
        <fullName evidence="4">GNAT family N-acetyltransferase</fullName>
        <ecNumber evidence="4">2.3.-.-</ecNumber>
    </submittedName>
</protein>
<evidence type="ECO:0000256" key="1">
    <source>
        <dbReference type="ARBA" id="ARBA00022679"/>
    </source>
</evidence>
<dbReference type="CDD" id="cd04301">
    <property type="entry name" value="NAT_SF"/>
    <property type="match status" value="1"/>
</dbReference>
<dbReference type="PROSITE" id="PS51186">
    <property type="entry name" value="GNAT"/>
    <property type="match status" value="1"/>
</dbReference>
<dbReference type="EC" id="2.3.-.-" evidence="4"/>
<accession>A0ABW1RXK2</accession>
<name>A0ABW1RXK2_9LACO</name>
<evidence type="ECO:0000313" key="4">
    <source>
        <dbReference type="EMBL" id="MFC6180193.1"/>
    </source>
</evidence>
<dbReference type="InterPro" id="IPR016181">
    <property type="entry name" value="Acyl_CoA_acyltransferase"/>
</dbReference>
<gene>
    <name evidence="4" type="ORF">ACFP5Y_03010</name>
</gene>
<keyword evidence="2 4" id="KW-0012">Acyltransferase</keyword>
<evidence type="ECO:0000313" key="5">
    <source>
        <dbReference type="Proteomes" id="UP001596282"/>
    </source>
</evidence>
<reference evidence="5" key="1">
    <citation type="journal article" date="2019" name="Int. J. Syst. Evol. Microbiol.">
        <title>The Global Catalogue of Microorganisms (GCM) 10K type strain sequencing project: providing services to taxonomists for standard genome sequencing and annotation.</title>
        <authorList>
            <consortium name="The Broad Institute Genomics Platform"/>
            <consortium name="The Broad Institute Genome Sequencing Center for Infectious Disease"/>
            <person name="Wu L."/>
            <person name="Ma J."/>
        </authorList>
    </citation>
    <scope>NUCLEOTIDE SEQUENCE [LARGE SCALE GENOMIC DNA]</scope>
    <source>
        <strain evidence="5">CCM 8933</strain>
    </source>
</reference>
<dbReference type="Pfam" id="PF00583">
    <property type="entry name" value="Acetyltransf_1"/>
    <property type="match status" value="1"/>
</dbReference>
<dbReference type="PANTHER" id="PTHR43877">
    <property type="entry name" value="AMINOALKYLPHOSPHONATE N-ACETYLTRANSFERASE-RELATED-RELATED"/>
    <property type="match status" value="1"/>
</dbReference>
<sequence>MKIDYLAVQPAQYAATAKVVQQAFASAAHSDHDEHNLIGRLRKTPTYQPTFDVLAATSAGEIVGHVMLSKATVTTQPTAAPGIAVLAPLAVLPAYQGQGIGGQLLRTVEQRAVAVGVPAISILGDPAYYGRFGYRPASQFGITAPMAIPAAYFMLRELTPGALAAYQGELHYDPAFGIA</sequence>
<comment type="caution">
    <text evidence="4">The sequence shown here is derived from an EMBL/GenBank/DDBJ whole genome shotgun (WGS) entry which is preliminary data.</text>
</comment>
<dbReference type="Proteomes" id="UP001596282">
    <property type="component" value="Unassembled WGS sequence"/>
</dbReference>
<organism evidence="4 5">
    <name type="scientific">Lactiplantibacillus daowaiensis</name>
    <dbReference type="NCBI Taxonomy" id="2559918"/>
    <lineage>
        <taxon>Bacteria</taxon>
        <taxon>Bacillati</taxon>
        <taxon>Bacillota</taxon>
        <taxon>Bacilli</taxon>
        <taxon>Lactobacillales</taxon>
        <taxon>Lactobacillaceae</taxon>
        <taxon>Lactiplantibacillus</taxon>
    </lineage>
</organism>
<evidence type="ECO:0000259" key="3">
    <source>
        <dbReference type="PROSITE" id="PS51186"/>
    </source>
</evidence>
<keyword evidence="1 4" id="KW-0808">Transferase</keyword>
<proteinExistence type="predicted"/>
<dbReference type="InterPro" id="IPR000182">
    <property type="entry name" value="GNAT_dom"/>
</dbReference>
<dbReference type="GO" id="GO:0016746">
    <property type="term" value="F:acyltransferase activity"/>
    <property type="evidence" value="ECO:0007669"/>
    <property type="project" value="UniProtKB-KW"/>
</dbReference>
<dbReference type="RefSeq" id="WP_137628870.1">
    <property type="nucleotide sequence ID" value="NZ_BJDJ01000013.1"/>
</dbReference>
<keyword evidence="5" id="KW-1185">Reference proteome</keyword>
<dbReference type="Gene3D" id="3.40.630.30">
    <property type="match status" value="1"/>
</dbReference>
<feature type="domain" description="N-acetyltransferase" evidence="3">
    <location>
        <begin position="3"/>
        <end position="159"/>
    </location>
</feature>